<gene>
    <name evidence="5" type="ORF">RclHR1_20480005</name>
</gene>
<dbReference type="SUPFAM" id="SSF81383">
    <property type="entry name" value="F-box domain"/>
    <property type="match status" value="1"/>
</dbReference>
<feature type="domain" description="Crinkler effector protein N-terminal" evidence="4">
    <location>
        <begin position="390"/>
        <end position="501"/>
    </location>
</feature>
<dbReference type="InterPro" id="IPR001611">
    <property type="entry name" value="Leu-rich_rpt"/>
</dbReference>
<evidence type="ECO:0000313" key="6">
    <source>
        <dbReference type="Proteomes" id="UP000247702"/>
    </source>
</evidence>
<comment type="caution">
    <text evidence="5">The sequence shown here is derived from an EMBL/GenBank/DDBJ whole genome shotgun (WGS) entry which is preliminary data.</text>
</comment>
<dbReference type="PANTHER" id="PTHR13318">
    <property type="entry name" value="PARTNER OF PAIRED, ISOFORM B-RELATED"/>
    <property type="match status" value="1"/>
</dbReference>
<evidence type="ECO:0000256" key="2">
    <source>
        <dbReference type="ARBA" id="ARBA00004613"/>
    </source>
</evidence>
<evidence type="ECO:0000313" key="5">
    <source>
        <dbReference type="EMBL" id="GBB92723.1"/>
    </source>
</evidence>
<dbReference type="GO" id="GO:0043657">
    <property type="term" value="C:host cell"/>
    <property type="evidence" value="ECO:0007669"/>
    <property type="project" value="UniProtKB-SubCell"/>
</dbReference>
<dbReference type="PANTHER" id="PTHR13318:SF190">
    <property type="entry name" value="PARTNER OF PAIRED, ISOFORM B"/>
    <property type="match status" value="1"/>
</dbReference>
<dbReference type="InterPro" id="IPR036047">
    <property type="entry name" value="F-box-like_dom_sf"/>
</dbReference>
<protein>
    <recommendedName>
        <fullName evidence="4">Crinkler effector protein N-terminal domain-containing protein</fullName>
    </recommendedName>
</protein>
<evidence type="ECO:0000259" key="4">
    <source>
        <dbReference type="Pfam" id="PF20147"/>
    </source>
</evidence>
<organism evidence="5 6">
    <name type="scientific">Rhizophagus clarus</name>
    <dbReference type="NCBI Taxonomy" id="94130"/>
    <lineage>
        <taxon>Eukaryota</taxon>
        <taxon>Fungi</taxon>
        <taxon>Fungi incertae sedis</taxon>
        <taxon>Mucoromycota</taxon>
        <taxon>Glomeromycotina</taxon>
        <taxon>Glomeromycetes</taxon>
        <taxon>Glomerales</taxon>
        <taxon>Glomeraceae</taxon>
        <taxon>Rhizophagus</taxon>
    </lineage>
</organism>
<dbReference type="GO" id="GO:0005576">
    <property type="term" value="C:extracellular region"/>
    <property type="evidence" value="ECO:0007669"/>
    <property type="project" value="UniProtKB-SubCell"/>
</dbReference>
<dbReference type="InterPro" id="IPR045379">
    <property type="entry name" value="Crinkler_N"/>
</dbReference>
<evidence type="ECO:0000256" key="1">
    <source>
        <dbReference type="ARBA" id="ARBA00004340"/>
    </source>
</evidence>
<dbReference type="GO" id="GO:0031146">
    <property type="term" value="P:SCF-dependent proteasomal ubiquitin-dependent protein catabolic process"/>
    <property type="evidence" value="ECO:0007669"/>
    <property type="project" value="TreeGrafter"/>
</dbReference>
<evidence type="ECO:0000256" key="3">
    <source>
        <dbReference type="ARBA" id="ARBA00022525"/>
    </source>
</evidence>
<dbReference type="Proteomes" id="UP000247702">
    <property type="component" value="Unassembled WGS sequence"/>
</dbReference>
<keyword evidence="6" id="KW-1185">Reference proteome</keyword>
<name>A0A2Z6QQN4_9GLOM</name>
<proteinExistence type="predicted"/>
<keyword evidence="3" id="KW-0964">Secreted</keyword>
<dbReference type="Gene3D" id="3.80.10.10">
    <property type="entry name" value="Ribonuclease Inhibitor"/>
    <property type="match status" value="1"/>
</dbReference>
<dbReference type="InterPro" id="IPR006553">
    <property type="entry name" value="Leu-rich_rpt_Cys-con_subtyp"/>
</dbReference>
<reference evidence="5 6" key="1">
    <citation type="submission" date="2017-11" db="EMBL/GenBank/DDBJ databases">
        <title>The genome of Rhizophagus clarus HR1 reveals common genetic basis of auxotrophy among arbuscular mycorrhizal fungi.</title>
        <authorList>
            <person name="Kobayashi Y."/>
        </authorList>
    </citation>
    <scope>NUCLEOTIDE SEQUENCE [LARGE SCALE GENOMIC DNA]</scope>
    <source>
        <strain evidence="5 6">HR1</strain>
    </source>
</reference>
<dbReference type="Pfam" id="PF13516">
    <property type="entry name" value="LRR_6"/>
    <property type="match status" value="1"/>
</dbReference>
<dbReference type="SMART" id="SM00367">
    <property type="entry name" value="LRR_CC"/>
    <property type="match status" value="4"/>
</dbReference>
<dbReference type="STRING" id="94130.A0A2Z6QQN4"/>
<sequence>MHTVNLLEQLPPELLPFILKYLPECDLENSRNINNIWEREANLEWRKRMEFLFGRIVQGNYTVKEYYSKLKECNLSKDYPEWLLKNLFIEGLSPENKTKVLMDGLIELGNITDKSLFVIADNCHDLQEFHFAEARWITDKSISCILNSCPNLRNLDISHSKGDIKDASMLIQRCLSIEYLEFAGVMALWDDALIVAIIRGSPNLRHLEIGHNDIGDEVTEALAHSCQIARSRPNLKFLDLEGCRNISKEAMDQLNPNIHIEFDEDYCSDSESSSSETESDKMFDENIDAEKEEAFNEFIKEYGEREEDWTIYDNDWHDWDDLFCEIKTHWNTKAVNLIELPYYPLELRSEIWGPSRTWPDGIYWSVREVPDKTNTSDKSKFDKLVEGGDIVLNCFIPGEEVRDIFDVTISNANNNRVSSLAEAIRNRRLDRFRDINSTRLVLYKNKSEADRVIIQNLRNNNVAILDGTELMNPQNTIFSYFPIQPQPFYPSDGEKGINVIVYPPTDN</sequence>
<dbReference type="InterPro" id="IPR032675">
    <property type="entry name" value="LRR_dom_sf"/>
</dbReference>
<accession>A0A2Z6QQN4</accession>
<dbReference type="EMBL" id="BEXD01001167">
    <property type="protein sequence ID" value="GBB92723.1"/>
    <property type="molecule type" value="Genomic_DNA"/>
</dbReference>
<dbReference type="GO" id="GO:0019005">
    <property type="term" value="C:SCF ubiquitin ligase complex"/>
    <property type="evidence" value="ECO:0007669"/>
    <property type="project" value="TreeGrafter"/>
</dbReference>
<dbReference type="AlphaFoldDB" id="A0A2Z6QQN4"/>
<dbReference type="SUPFAM" id="SSF52047">
    <property type="entry name" value="RNI-like"/>
    <property type="match status" value="1"/>
</dbReference>
<comment type="subcellular location">
    <subcellularLocation>
        <location evidence="1">Host cell</location>
    </subcellularLocation>
    <subcellularLocation>
        <location evidence="2">Secreted</location>
    </subcellularLocation>
</comment>
<dbReference type="Pfam" id="PF20147">
    <property type="entry name" value="Crinkler"/>
    <property type="match status" value="1"/>
</dbReference>